<dbReference type="GO" id="GO:0004180">
    <property type="term" value="F:carboxypeptidase activity"/>
    <property type="evidence" value="ECO:0007669"/>
    <property type="project" value="UniProtKB-KW"/>
</dbReference>
<organism evidence="5 6">
    <name type="scientific">[Mycoplasma] anseris</name>
    <dbReference type="NCBI Taxonomy" id="92400"/>
    <lineage>
        <taxon>Bacteria</taxon>
        <taxon>Bacillati</taxon>
        <taxon>Mycoplasmatota</taxon>
        <taxon>Mycoplasmoidales</taxon>
        <taxon>Metamycoplasmataceae</taxon>
        <taxon>Metamycoplasma</taxon>
    </lineage>
</organism>
<feature type="domain" description="LD-carboxypeptidase C-terminal" evidence="4">
    <location>
        <begin position="132"/>
        <end position="258"/>
    </location>
</feature>
<dbReference type="InterPro" id="IPR003507">
    <property type="entry name" value="S66_fam"/>
</dbReference>
<evidence type="ECO:0000259" key="4">
    <source>
        <dbReference type="Pfam" id="PF17676"/>
    </source>
</evidence>
<dbReference type="AlphaFoldDB" id="A0A2Z4NDA8"/>
<dbReference type="Pfam" id="PF17676">
    <property type="entry name" value="Peptidase_S66C"/>
    <property type="match status" value="1"/>
</dbReference>
<dbReference type="SUPFAM" id="SSF52317">
    <property type="entry name" value="Class I glutamine amidotransferase-like"/>
    <property type="match status" value="1"/>
</dbReference>
<dbReference type="Proteomes" id="UP000250218">
    <property type="component" value="Chromosome"/>
</dbReference>
<name>A0A2Z4NDA8_9BACT</name>
<dbReference type="Pfam" id="PF02016">
    <property type="entry name" value="Peptidase_S66"/>
    <property type="match status" value="1"/>
</dbReference>
<dbReference type="Gene3D" id="3.40.50.10740">
    <property type="entry name" value="Class I glutamine amidotransferase-like"/>
    <property type="match status" value="1"/>
</dbReference>
<dbReference type="InterPro" id="IPR027461">
    <property type="entry name" value="Carboxypeptidase_A_C_sf"/>
</dbReference>
<evidence type="ECO:0000313" key="5">
    <source>
        <dbReference type="EMBL" id="AWX69571.1"/>
    </source>
</evidence>
<feature type="domain" description="LD-carboxypeptidase N-terminal" evidence="3">
    <location>
        <begin position="1"/>
        <end position="58"/>
    </location>
</feature>
<dbReference type="Gene3D" id="3.50.30.60">
    <property type="entry name" value="LD-carboxypeptidase A C-terminal domain-like"/>
    <property type="match status" value="1"/>
</dbReference>
<gene>
    <name evidence="5" type="ORF">DP065_02290</name>
</gene>
<keyword evidence="5" id="KW-0645">Protease</keyword>
<dbReference type="SUPFAM" id="SSF141986">
    <property type="entry name" value="LD-carboxypeptidase A C-terminal domain-like"/>
    <property type="match status" value="1"/>
</dbReference>
<keyword evidence="2" id="KW-0378">Hydrolase</keyword>
<comment type="similarity">
    <text evidence="1">Belongs to the peptidase S66 family.</text>
</comment>
<dbReference type="InterPro" id="IPR029062">
    <property type="entry name" value="Class_I_gatase-like"/>
</dbReference>
<dbReference type="PANTHER" id="PTHR30237:SF4">
    <property type="entry name" value="LD-CARBOXYPEPTIDASE C-TERMINAL DOMAIN-CONTAINING PROTEIN"/>
    <property type="match status" value="1"/>
</dbReference>
<evidence type="ECO:0000256" key="2">
    <source>
        <dbReference type="ARBA" id="ARBA00022801"/>
    </source>
</evidence>
<proteinExistence type="inferred from homology"/>
<dbReference type="KEGG" id="mane:DP065_02290"/>
<evidence type="ECO:0000259" key="3">
    <source>
        <dbReference type="Pfam" id="PF02016"/>
    </source>
</evidence>
<accession>A0A2Z4NDA8</accession>
<dbReference type="InterPro" id="IPR040449">
    <property type="entry name" value="Peptidase_S66_N"/>
</dbReference>
<reference evidence="6" key="1">
    <citation type="submission" date="2018-06" db="EMBL/GenBank/DDBJ databases">
        <title>Complete genome sequences of Mycoplasma anatis, M. anseris and M. cloacale type strains.</title>
        <authorList>
            <person name="Grozner D."/>
            <person name="Forro B."/>
            <person name="Sulyok K.M."/>
            <person name="Marton S."/>
            <person name="Kreizinger Z."/>
            <person name="Banyai K."/>
            <person name="Gyuranecz M."/>
        </authorList>
    </citation>
    <scope>NUCLEOTIDE SEQUENCE [LARGE SCALE GENOMIC DNA]</scope>
    <source>
        <strain evidence="6">ATCC 49234</strain>
    </source>
</reference>
<keyword evidence="5" id="KW-0121">Carboxypeptidase</keyword>
<evidence type="ECO:0000256" key="1">
    <source>
        <dbReference type="ARBA" id="ARBA00010233"/>
    </source>
</evidence>
<dbReference type="InterPro" id="IPR040921">
    <property type="entry name" value="Peptidase_S66C"/>
</dbReference>
<dbReference type="PANTHER" id="PTHR30237">
    <property type="entry name" value="MURAMOYLTETRAPEPTIDE CARBOXYPEPTIDASE"/>
    <property type="match status" value="1"/>
</dbReference>
<sequence length="272" mass="31588">MILCAIGGEDTYKTVKFILDNPEYVKIIKQNPKIFLGYSDTTINHLMLNKLGLKTYYGQAFLTCIAEWDKEMLTYSKAAFLSLFDNQPKTYTPSSVWYEERKTFGIENLNIPRIAHAETHGFELLQGKSQFEGRLIGGCLETIASLWLNETNDSYQMNKKYHLFDQTCDFKDVVLLLETSEEQKPPSIIKDYLEAIAKSQVFEKVSGIIIGKPQNEKYYDEYKKIYQNFFKKYPHLSVLYNINIGHAYPKMILELNSLIKINYDSKTIETKI</sequence>
<dbReference type="EMBL" id="CP030140">
    <property type="protein sequence ID" value="AWX69571.1"/>
    <property type="molecule type" value="Genomic_DNA"/>
</dbReference>
<keyword evidence="6" id="KW-1185">Reference proteome</keyword>
<evidence type="ECO:0000313" key="6">
    <source>
        <dbReference type="Proteomes" id="UP000250218"/>
    </source>
</evidence>
<protein>
    <submittedName>
        <fullName evidence="5">LD-carboxypeptidase</fullName>
    </submittedName>
</protein>
<dbReference type="InterPro" id="IPR027478">
    <property type="entry name" value="LdcA_N"/>
</dbReference>